<dbReference type="GO" id="GO:0009986">
    <property type="term" value="C:cell surface"/>
    <property type="evidence" value="ECO:0007669"/>
    <property type="project" value="TreeGrafter"/>
</dbReference>
<evidence type="ECO:0000256" key="4">
    <source>
        <dbReference type="ARBA" id="ARBA00022525"/>
    </source>
</evidence>
<evidence type="ECO:0000256" key="3">
    <source>
        <dbReference type="ARBA" id="ARBA00022512"/>
    </source>
</evidence>
<dbReference type="SUPFAM" id="SSF51445">
    <property type="entry name" value="(Trans)glycosidases"/>
    <property type="match status" value="1"/>
</dbReference>
<evidence type="ECO:0000256" key="7">
    <source>
        <dbReference type="ARBA" id="ARBA00023295"/>
    </source>
</evidence>
<accession>A0A1E4TDI8</accession>
<keyword evidence="4" id="KW-0964">Secreted</keyword>
<evidence type="ECO:0000256" key="5">
    <source>
        <dbReference type="ARBA" id="ARBA00022729"/>
    </source>
</evidence>
<keyword evidence="3" id="KW-0134">Cell wall</keyword>
<feature type="non-terminal residue" evidence="8">
    <location>
        <position position="267"/>
    </location>
</feature>
<gene>
    <name evidence="8" type="ORF">CANCADRAFT_17528</name>
</gene>
<dbReference type="PANTHER" id="PTHR16631">
    <property type="entry name" value="GLUCAN 1,3-BETA-GLUCOSIDASE"/>
    <property type="match status" value="1"/>
</dbReference>
<dbReference type="Proteomes" id="UP000095023">
    <property type="component" value="Unassembled WGS sequence"/>
</dbReference>
<sequence length="267" mass="28937">IVPTGLTYSPYNDDSSCKTADQVYADLQIIASKGISQIRIYGTDCNVFNTVAPAAKKLGLTIMQGLYITAAGIDSIDDGLSGFMSYAAVNDPSYSQFDSLTIGNEAVTNGWVTAEQLIEKTKQIRAKLAAVGFNKPIFTAEPPSAYIEHPELCSTTSPFDRIGLNVHPYFDQYSSADQSYEFLASQDAAVNAACSGSAPHLIVETGYPHAGDVYGLQVPSVQNQRISVKQILEYTAGNVVLFTMYDDFWKAPGPHNVETYFGLIDLL</sequence>
<evidence type="ECO:0000313" key="8">
    <source>
        <dbReference type="EMBL" id="ODV89718.1"/>
    </source>
</evidence>
<feature type="non-terminal residue" evidence="8">
    <location>
        <position position="1"/>
    </location>
</feature>
<dbReference type="InterPro" id="IPR017853">
    <property type="entry name" value="GH"/>
</dbReference>
<keyword evidence="5" id="KW-0732">Signal</keyword>
<dbReference type="OrthoDB" id="4082933at2759"/>
<reference evidence="9" key="1">
    <citation type="submission" date="2016-02" db="EMBL/GenBank/DDBJ databases">
        <title>Comparative genomics of biotechnologically important yeasts.</title>
        <authorList>
            <consortium name="DOE Joint Genome Institute"/>
            <person name="Riley R."/>
            <person name="Haridas S."/>
            <person name="Wolfe K.H."/>
            <person name="Lopes M.R."/>
            <person name="Hittinger C.T."/>
            <person name="Goker M."/>
            <person name="Salamov A."/>
            <person name="Wisecaver J."/>
            <person name="Long T.M."/>
            <person name="Aerts A.L."/>
            <person name="Barry K."/>
            <person name="Choi C."/>
            <person name="Clum A."/>
            <person name="Coughlan A.Y."/>
            <person name="Deshpande S."/>
            <person name="Douglass A.P."/>
            <person name="Hanson S.J."/>
            <person name="Klenk H.-P."/>
            <person name="Labutti K."/>
            <person name="Lapidus A."/>
            <person name="Lindquist E."/>
            <person name="Lipzen A."/>
            <person name="Meier-Kolthoff J.P."/>
            <person name="Ohm R.A."/>
            <person name="Otillar R.P."/>
            <person name="Pangilinan J."/>
            <person name="Peng Y."/>
            <person name="Rokas A."/>
            <person name="Rosa C.A."/>
            <person name="Scheuner C."/>
            <person name="Sibirny A.A."/>
            <person name="Slot J.C."/>
            <person name="Stielow J.B."/>
            <person name="Sun H."/>
            <person name="Kurtzman C.P."/>
            <person name="Blackwell M."/>
            <person name="Jeffries T.W."/>
            <person name="Grigoriev I.V."/>
        </authorList>
    </citation>
    <scope>NUCLEOTIDE SEQUENCE [LARGE SCALE GENOMIC DNA]</scope>
    <source>
        <strain evidence="9">NRRL Y-17796</strain>
    </source>
</reference>
<dbReference type="GO" id="GO:0009277">
    <property type="term" value="C:fungal-type cell wall"/>
    <property type="evidence" value="ECO:0007669"/>
    <property type="project" value="TreeGrafter"/>
</dbReference>
<dbReference type="AlphaFoldDB" id="A0A1E4TDI8"/>
<dbReference type="Gene3D" id="3.20.20.80">
    <property type="entry name" value="Glycosidases"/>
    <property type="match status" value="2"/>
</dbReference>
<evidence type="ECO:0000256" key="6">
    <source>
        <dbReference type="ARBA" id="ARBA00022801"/>
    </source>
</evidence>
<keyword evidence="6 8" id="KW-0378">Hydrolase</keyword>
<protein>
    <submittedName>
        <fullName evidence="8">Glycoside hydrolase family 17 protein</fullName>
    </submittedName>
</protein>
<keyword evidence="7" id="KW-0326">Glycosidase</keyword>
<evidence type="ECO:0000313" key="9">
    <source>
        <dbReference type="Proteomes" id="UP000095023"/>
    </source>
</evidence>
<proteinExistence type="inferred from homology"/>
<evidence type="ECO:0000256" key="2">
    <source>
        <dbReference type="ARBA" id="ARBA00008773"/>
    </source>
</evidence>
<dbReference type="GO" id="GO:0005576">
    <property type="term" value="C:extracellular region"/>
    <property type="evidence" value="ECO:0007669"/>
    <property type="project" value="TreeGrafter"/>
</dbReference>
<evidence type="ECO:0000256" key="1">
    <source>
        <dbReference type="ARBA" id="ARBA00004191"/>
    </source>
</evidence>
<name>A0A1E4TDI8_9ASCO</name>
<dbReference type="EMBL" id="KV453843">
    <property type="protein sequence ID" value="ODV89718.1"/>
    <property type="molecule type" value="Genomic_DNA"/>
</dbReference>
<comment type="subcellular location">
    <subcellularLocation>
        <location evidence="1">Secreted</location>
        <location evidence="1">Cell wall</location>
    </subcellularLocation>
</comment>
<comment type="similarity">
    <text evidence="2">Belongs to the glycosyl hydrolase 17 family.</text>
</comment>
<dbReference type="GO" id="GO:0071555">
    <property type="term" value="P:cell wall organization"/>
    <property type="evidence" value="ECO:0007669"/>
    <property type="project" value="TreeGrafter"/>
</dbReference>
<dbReference type="GO" id="GO:0042973">
    <property type="term" value="F:glucan endo-1,3-beta-D-glucosidase activity"/>
    <property type="evidence" value="ECO:0007669"/>
    <property type="project" value="TreeGrafter"/>
</dbReference>
<keyword evidence="9" id="KW-1185">Reference proteome</keyword>
<organism evidence="8 9">
    <name type="scientific">Tortispora caseinolytica NRRL Y-17796</name>
    <dbReference type="NCBI Taxonomy" id="767744"/>
    <lineage>
        <taxon>Eukaryota</taxon>
        <taxon>Fungi</taxon>
        <taxon>Dikarya</taxon>
        <taxon>Ascomycota</taxon>
        <taxon>Saccharomycotina</taxon>
        <taxon>Trigonopsidomycetes</taxon>
        <taxon>Trigonopsidales</taxon>
        <taxon>Trigonopsidaceae</taxon>
        <taxon>Tortispora</taxon>
    </lineage>
</organism>
<dbReference type="InterPro" id="IPR050732">
    <property type="entry name" value="Beta-glucan_modifiers"/>
</dbReference>
<dbReference type="PANTHER" id="PTHR16631:SF24">
    <property type="entry name" value="FAMILY 17 GLUCOSIDASE SCW11-RELATED"/>
    <property type="match status" value="1"/>
</dbReference>